<evidence type="ECO:0000313" key="8">
    <source>
        <dbReference type="EMBL" id="SES96610.1"/>
    </source>
</evidence>
<evidence type="ECO:0000256" key="3">
    <source>
        <dbReference type="ARBA" id="ARBA00022984"/>
    </source>
</evidence>
<evidence type="ECO:0000256" key="4">
    <source>
        <dbReference type="ARBA" id="ARBA00023136"/>
    </source>
</evidence>
<evidence type="ECO:0000256" key="6">
    <source>
        <dbReference type="ARBA" id="ARBA00023237"/>
    </source>
</evidence>
<dbReference type="Gene3D" id="1.25.40.10">
    <property type="entry name" value="Tetratricopeptide repeat domain"/>
    <property type="match status" value="1"/>
</dbReference>
<keyword evidence="1" id="KW-0732">Signal</keyword>
<evidence type="ECO:0000313" key="9">
    <source>
        <dbReference type="Proteomes" id="UP000242642"/>
    </source>
</evidence>
<dbReference type="SUPFAM" id="SSF53822">
    <property type="entry name" value="Periplasmic binding protein-like I"/>
    <property type="match status" value="1"/>
</dbReference>
<keyword evidence="9" id="KW-1185">Reference proteome</keyword>
<keyword evidence="4" id="KW-0472">Membrane</keyword>
<evidence type="ECO:0000256" key="5">
    <source>
        <dbReference type="ARBA" id="ARBA00023139"/>
    </source>
</evidence>
<dbReference type="GO" id="GO:0030234">
    <property type="term" value="F:enzyme regulator activity"/>
    <property type="evidence" value="ECO:0007669"/>
    <property type="project" value="TreeGrafter"/>
</dbReference>
<keyword evidence="3" id="KW-0573">Peptidoglycan synthesis</keyword>
<reference evidence="9" key="1">
    <citation type="submission" date="2016-10" db="EMBL/GenBank/DDBJ databases">
        <authorList>
            <person name="Varghese N."/>
            <person name="Submissions S."/>
        </authorList>
    </citation>
    <scope>NUCLEOTIDE SEQUENCE [LARGE SCALE GENOMIC DNA]</scope>
    <source>
        <strain evidence="9">DSM 18579</strain>
    </source>
</reference>
<dbReference type="InterPro" id="IPR028082">
    <property type="entry name" value="Peripla_BP_I"/>
</dbReference>
<dbReference type="GO" id="GO:0009252">
    <property type="term" value="P:peptidoglycan biosynthetic process"/>
    <property type="evidence" value="ECO:0007669"/>
    <property type="project" value="UniProtKB-KW"/>
</dbReference>
<evidence type="ECO:0000256" key="1">
    <source>
        <dbReference type="ARBA" id="ARBA00022729"/>
    </source>
</evidence>
<sequence>MFLFIKKHLKVNNTLLTILFTAFVIVGCQSTSSPMLSDGPLQASTAYDPELSVATGEMKDALLLKKSAALIQENNPAAAKTTLSELNPELSPNLTSQKQLVDIELAIAQGQFAQAKSLIESIQKTSLLPYDQYRLARAKVKSFNQQANVDALRAYIALAQVAPSEQMQAIVDESWRVTANISQTDLKNIIITSDEFIIQGWLELRNIYETYRDNSQNTALMETAIENWRIRHPHNPATVNFPSQFLTPGQMPAGFEGGISSTNQVNSDAKVALLLPLSGSKQVTAFAEAIQDGFDYANSASGTGNTSMAVSAGMSVIDELTGAAPSPQITTGSTQYINYNVYDTNQKDINAILIEAEQAGITTVVGPLLKPDVEKLEQYTGPIKILALNAPEVLSSNPNICYFALSPEDEAKDAANHMYNQGKRSALLLVPYGNLGDRIANAFNSQWQQLTGTTAVVRTLHETNDLKIMGGSRDPLDISGPVQQANIDAIYVVAEPEKLLLVKPMISSATGGKPNIGIFASSRSNKNSLGPDYRMEMQGVQFSEIPLLANINSPSYQSAMDSMNNDYSLIRLRAMGADANRLSQQFDTLSTAPEFTMQGDTGLITIGANCEIQRKLNWIEYNEGLIVNVTPN</sequence>
<dbReference type="InterPro" id="IPR011990">
    <property type="entry name" value="TPR-like_helical_dom_sf"/>
</dbReference>
<dbReference type="Pfam" id="PF04348">
    <property type="entry name" value="LppC"/>
    <property type="match status" value="2"/>
</dbReference>
<dbReference type="Proteomes" id="UP000242642">
    <property type="component" value="Unassembled WGS sequence"/>
</dbReference>
<evidence type="ECO:0000256" key="7">
    <source>
        <dbReference type="ARBA" id="ARBA00023288"/>
    </source>
</evidence>
<dbReference type="PANTHER" id="PTHR38038">
    <property type="entry name" value="PENICILLIN-BINDING PROTEIN ACTIVATOR LPOA"/>
    <property type="match status" value="1"/>
</dbReference>
<dbReference type="Gene3D" id="3.40.50.2300">
    <property type="match status" value="2"/>
</dbReference>
<evidence type="ECO:0008006" key="10">
    <source>
        <dbReference type="Google" id="ProtNLM"/>
    </source>
</evidence>
<keyword evidence="5" id="KW-0564">Palmitate</keyword>
<dbReference type="AlphaFoldDB" id="A0A1I0AQL1"/>
<keyword evidence="2" id="KW-0133">Cell shape</keyword>
<evidence type="ECO:0000256" key="2">
    <source>
        <dbReference type="ARBA" id="ARBA00022960"/>
    </source>
</evidence>
<gene>
    <name evidence="8" type="ORF">SAMN02583745_01020</name>
</gene>
<dbReference type="CDD" id="cd06339">
    <property type="entry name" value="PBP1_YraM_LppC_lipoprotein-like"/>
    <property type="match status" value="1"/>
</dbReference>
<dbReference type="OrthoDB" id="6708821at2"/>
<dbReference type="PANTHER" id="PTHR38038:SF1">
    <property type="entry name" value="PENICILLIN-BINDING PROTEIN ACTIVATOR LPOA"/>
    <property type="match status" value="1"/>
</dbReference>
<keyword evidence="6" id="KW-0998">Cell outer membrane</keyword>
<organism evidence="8 9">
    <name type="scientific">Thorsellia anophelis DSM 18579</name>
    <dbReference type="NCBI Taxonomy" id="1123402"/>
    <lineage>
        <taxon>Bacteria</taxon>
        <taxon>Pseudomonadati</taxon>
        <taxon>Pseudomonadota</taxon>
        <taxon>Gammaproteobacteria</taxon>
        <taxon>Enterobacterales</taxon>
        <taxon>Thorselliaceae</taxon>
        <taxon>Thorsellia</taxon>
    </lineage>
</organism>
<dbReference type="STRING" id="1123402.SAMN02583745_01020"/>
<dbReference type="GO" id="GO:0008360">
    <property type="term" value="P:regulation of cell shape"/>
    <property type="evidence" value="ECO:0007669"/>
    <property type="project" value="UniProtKB-KW"/>
</dbReference>
<name>A0A1I0AQL1_9GAMM</name>
<protein>
    <recommendedName>
        <fullName evidence="10">Penicillin-binding protein activator LpoA</fullName>
    </recommendedName>
</protein>
<accession>A0A1I0AQL1</accession>
<dbReference type="EMBL" id="FOHV01000006">
    <property type="protein sequence ID" value="SES96610.1"/>
    <property type="molecule type" value="Genomic_DNA"/>
</dbReference>
<dbReference type="RefSeq" id="WP_093318324.1">
    <property type="nucleotide sequence ID" value="NZ_FOHV01000006.1"/>
</dbReference>
<dbReference type="Gene3D" id="1.25.40.650">
    <property type="match status" value="1"/>
</dbReference>
<dbReference type="PROSITE" id="PS51257">
    <property type="entry name" value="PROKAR_LIPOPROTEIN"/>
    <property type="match status" value="1"/>
</dbReference>
<keyword evidence="7" id="KW-0449">Lipoprotein</keyword>
<proteinExistence type="predicted"/>
<dbReference type="InterPro" id="IPR007443">
    <property type="entry name" value="LpoA"/>
</dbReference>
<dbReference type="GO" id="GO:0031241">
    <property type="term" value="C:periplasmic side of cell outer membrane"/>
    <property type="evidence" value="ECO:0007669"/>
    <property type="project" value="TreeGrafter"/>
</dbReference>